<evidence type="ECO:0000313" key="2">
    <source>
        <dbReference type="Proteomes" id="UP000431092"/>
    </source>
</evidence>
<name>A0A6I3IG24_9MICO</name>
<keyword evidence="2" id="KW-1185">Reference proteome</keyword>
<dbReference type="SUPFAM" id="SSF109854">
    <property type="entry name" value="DinB/YfiT-like putative metalloenzymes"/>
    <property type="match status" value="1"/>
</dbReference>
<comment type="caution">
    <text evidence="1">The sequence shown here is derived from an EMBL/GenBank/DDBJ whole genome shotgun (WGS) entry which is preliminary data.</text>
</comment>
<organism evidence="1 2">
    <name type="scientific">Arsenicicoccus cauae</name>
    <dbReference type="NCBI Taxonomy" id="2663847"/>
    <lineage>
        <taxon>Bacteria</taxon>
        <taxon>Bacillati</taxon>
        <taxon>Actinomycetota</taxon>
        <taxon>Actinomycetes</taxon>
        <taxon>Micrococcales</taxon>
        <taxon>Intrasporangiaceae</taxon>
        <taxon>Arsenicicoccus</taxon>
    </lineage>
</organism>
<evidence type="ECO:0000313" key="1">
    <source>
        <dbReference type="EMBL" id="MTB71593.1"/>
    </source>
</evidence>
<dbReference type="Proteomes" id="UP000431092">
    <property type="component" value="Unassembled WGS sequence"/>
</dbReference>
<accession>A0A6I3IG24</accession>
<dbReference type="InterPro" id="IPR034660">
    <property type="entry name" value="DinB/YfiT-like"/>
</dbReference>
<dbReference type="InterPro" id="IPR007061">
    <property type="entry name" value="MST-like"/>
</dbReference>
<dbReference type="RefSeq" id="WP_154592897.1">
    <property type="nucleotide sequence ID" value="NZ_WLVL01000021.1"/>
</dbReference>
<proteinExistence type="predicted"/>
<reference evidence="1 2" key="1">
    <citation type="submission" date="2019-11" db="EMBL/GenBank/DDBJ databases">
        <title>Whole genome sequencing identifies a novel species of the genus Arsenicicoccus isolated from human blood.</title>
        <authorList>
            <person name="Jeong J.H."/>
            <person name="Kweon O.J."/>
            <person name="Kim H.R."/>
            <person name="Kim T.-H."/>
            <person name="Ha S.-M."/>
            <person name="Lee M.-K."/>
        </authorList>
    </citation>
    <scope>NUCLEOTIDE SEQUENCE [LARGE SCALE GENOMIC DNA]</scope>
    <source>
        <strain evidence="1 2">MKL-02</strain>
    </source>
</reference>
<dbReference type="EMBL" id="WLVL01000021">
    <property type="protein sequence ID" value="MTB71593.1"/>
    <property type="molecule type" value="Genomic_DNA"/>
</dbReference>
<sequence>MYAPTTDPEIQMLAAYADSQVDALRASAADLTDDQARERPARSELCLGGLMRHVTYVLRQHAEGGRSGEIDEAGYHAFMDSFAFDDRHTLSGVLAELDHWRAACRERSLASDPDEESMQPPAPWDGLPAMMGTRRYEMLHLVEELARHAGHADIIREQLDGELVPNLEARAAGREIWDPTAS</sequence>
<dbReference type="Gene3D" id="1.20.120.450">
    <property type="entry name" value="dinb family like domain"/>
    <property type="match status" value="1"/>
</dbReference>
<dbReference type="AlphaFoldDB" id="A0A6I3IG24"/>
<protein>
    <submittedName>
        <fullName evidence="1">DUF664 domain-containing protein</fullName>
    </submittedName>
</protein>
<dbReference type="Pfam" id="PF04978">
    <property type="entry name" value="MST"/>
    <property type="match status" value="1"/>
</dbReference>
<gene>
    <name evidence="1" type="ORF">GGG17_06340</name>
</gene>